<gene>
    <name evidence="10" type="ORF">CALVIDRAFT_423359</name>
</gene>
<dbReference type="GO" id="GO:0008270">
    <property type="term" value="F:zinc ion binding"/>
    <property type="evidence" value="ECO:0007669"/>
    <property type="project" value="UniProtKB-KW"/>
</dbReference>
<dbReference type="Proteomes" id="UP000076738">
    <property type="component" value="Unassembled WGS sequence"/>
</dbReference>
<keyword evidence="6" id="KW-0539">Nucleus</keyword>
<reference evidence="10 11" key="1">
    <citation type="journal article" date="2016" name="Mol. Biol. Evol.">
        <title>Comparative Genomics of Early-Diverging Mushroom-Forming Fungi Provides Insights into the Origins of Lignocellulose Decay Capabilities.</title>
        <authorList>
            <person name="Nagy L.G."/>
            <person name="Riley R."/>
            <person name="Tritt A."/>
            <person name="Adam C."/>
            <person name="Daum C."/>
            <person name="Floudas D."/>
            <person name="Sun H."/>
            <person name="Yadav J.S."/>
            <person name="Pangilinan J."/>
            <person name="Larsson K.H."/>
            <person name="Matsuura K."/>
            <person name="Barry K."/>
            <person name="Labutti K."/>
            <person name="Kuo R."/>
            <person name="Ohm R.A."/>
            <person name="Bhattacharya S.S."/>
            <person name="Shirouzu T."/>
            <person name="Yoshinaga Y."/>
            <person name="Martin F.M."/>
            <person name="Grigoriev I.V."/>
            <person name="Hibbett D.S."/>
        </authorList>
    </citation>
    <scope>NUCLEOTIDE SEQUENCE [LARGE SCALE GENOMIC DNA]</scope>
    <source>
        <strain evidence="10 11">TUFC12733</strain>
    </source>
</reference>
<keyword evidence="11" id="KW-1185">Reference proteome</keyword>
<dbReference type="GO" id="GO:0005667">
    <property type="term" value="C:transcription regulator complex"/>
    <property type="evidence" value="ECO:0007669"/>
    <property type="project" value="TreeGrafter"/>
</dbReference>
<dbReference type="Gene3D" id="3.30.160.60">
    <property type="entry name" value="Classic Zinc Finger"/>
    <property type="match status" value="2"/>
</dbReference>
<dbReference type="PANTHER" id="PTHR14003">
    <property type="entry name" value="TRANSCRIPTIONAL REPRESSOR PROTEIN YY"/>
    <property type="match status" value="1"/>
</dbReference>
<evidence type="ECO:0000256" key="5">
    <source>
        <dbReference type="ARBA" id="ARBA00022833"/>
    </source>
</evidence>
<dbReference type="SMART" id="SM00355">
    <property type="entry name" value="ZnF_C2H2"/>
    <property type="match status" value="2"/>
</dbReference>
<dbReference type="InterPro" id="IPR036236">
    <property type="entry name" value="Znf_C2H2_sf"/>
</dbReference>
<name>A0A167PJT3_CALVF</name>
<evidence type="ECO:0000256" key="3">
    <source>
        <dbReference type="ARBA" id="ARBA00022737"/>
    </source>
</evidence>
<dbReference type="GO" id="GO:0000981">
    <property type="term" value="F:DNA-binding transcription factor activity, RNA polymerase II-specific"/>
    <property type="evidence" value="ECO:0007669"/>
    <property type="project" value="TreeGrafter"/>
</dbReference>
<dbReference type="SUPFAM" id="SSF57667">
    <property type="entry name" value="beta-beta-alpha zinc fingers"/>
    <property type="match status" value="1"/>
</dbReference>
<dbReference type="FunFam" id="3.30.160.60:FF:000145">
    <property type="entry name" value="Zinc finger protein 574"/>
    <property type="match status" value="1"/>
</dbReference>
<evidence type="ECO:0000313" key="11">
    <source>
        <dbReference type="Proteomes" id="UP000076738"/>
    </source>
</evidence>
<keyword evidence="3" id="KW-0677">Repeat</keyword>
<dbReference type="Pfam" id="PF00096">
    <property type="entry name" value="zf-C2H2"/>
    <property type="match status" value="2"/>
</dbReference>
<proteinExistence type="predicted"/>
<dbReference type="AlphaFoldDB" id="A0A167PJT3"/>
<dbReference type="EMBL" id="KV417274">
    <property type="protein sequence ID" value="KZO98870.1"/>
    <property type="molecule type" value="Genomic_DNA"/>
</dbReference>
<accession>A0A167PJT3</accession>
<dbReference type="STRING" id="1330018.A0A167PJT3"/>
<evidence type="ECO:0000256" key="1">
    <source>
        <dbReference type="ARBA" id="ARBA00004123"/>
    </source>
</evidence>
<evidence type="ECO:0000256" key="2">
    <source>
        <dbReference type="ARBA" id="ARBA00022723"/>
    </source>
</evidence>
<comment type="subcellular location">
    <subcellularLocation>
        <location evidence="1">Nucleus</location>
    </subcellularLocation>
</comment>
<keyword evidence="2" id="KW-0479">Metal-binding</keyword>
<feature type="region of interest" description="Disordered" evidence="8">
    <location>
        <begin position="186"/>
        <end position="208"/>
    </location>
</feature>
<organism evidence="10 11">
    <name type="scientific">Calocera viscosa (strain TUFC12733)</name>
    <dbReference type="NCBI Taxonomy" id="1330018"/>
    <lineage>
        <taxon>Eukaryota</taxon>
        <taxon>Fungi</taxon>
        <taxon>Dikarya</taxon>
        <taxon>Basidiomycota</taxon>
        <taxon>Agaricomycotina</taxon>
        <taxon>Dacrymycetes</taxon>
        <taxon>Dacrymycetales</taxon>
        <taxon>Dacrymycetaceae</taxon>
        <taxon>Calocera</taxon>
    </lineage>
</organism>
<dbReference type="GO" id="GO:0000785">
    <property type="term" value="C:chromatin"/>
    <property type="evidence" value="ECO:0007669"/>
    <property type="project" value="TreeGrafter"/>
</dbReference>
<keyword evidence="4 7" id="KW-0863">Zinc-finger</keyword>
<evidence type="ECO:0000256" key="6">
    <source>
        <dbReference type="ARBA" id="ARBA00023242"/>
    </source>
</evidence>
<evidence type="ECO:0000259" key="9">
    <source>
        <dbReference type="PROSITE" id="PS50157"/>
    </source>
</evidence>
<dbReference type="PROSITE" id="PS50157">
    <property type="entry name" value="ZINC_FINGER_C2H2_2"/>
    <property type="match status" value="2"/>
</dbReference>
<protein>
    <recommendedName>
        <fullName evidence="9">C2H2-type domain-containing protein</fullName>
    </recommendedName>
</protein>
<evidence type="ECO:0000256" key="4">
    <source>
        <dbReference type="ARBA" id="ARBA00022771"/>
    </source>
</evidence>
<dbReference type="PANTHER" id="PTHR14003:SF19">
    <property type="entry name" value="YY2 TRANSCRIPTION FACTOR"/>
    <property type="match status" value="1"/>
</dbReference>
<dbReference type="OrthoDB" id="6365676at2759"/>
<feature type="domain" description="C2H2-type" evidence="9">
    <location>
        <begin position="111"/>
        <end position="138"/>
    </location>
</feature>
<feature type="compositionally biased region" description="Polar residues" evidence="8">
    <location>
        <begin position="193"/>
        <end position="208"/>
    </location>
</feature>
<dbReference type="PROSITE" id="PS00028">
    <property type="entry name" value="ZINC_FINGER_C2H2_1"/>
    <property type="match status" value="2"/>
</dbReference>
<evidence type="ECO:0000313" key="10">
    <source>
        <dbReference type="EMBL" id="KZO98870.1"/>
    </source>
</evidence>
<dbReference type="GO" id="GO:0031519">
    <property type="term" value="C:PcG protein complex"/>
    <property type="evidence" value="ECO:0007669"/>
    <property type="project" value="TreeGrafter"/>
</dbReference>
<feature type="compositionally biased region" description="Low complexity" evidence="8">
    <location>
        <begin position="249"/>
        <end position="264"/>
    </location>
</feature>
<feature type="domain" description="C2H2-type" evidence="9">
    <location>
        <begin position="139"/>
        <end position="163"/>
    </location>
</feature>
<sequence length="272" mass="29686">MDTDPPHPLVPSQAFAVAAWSVISLADCIRAGWPSRMISLVIPHRYTYINTFLSSRLSGGLHYVDMATFVINSYCGPVSLLNDMSDEPAQSLIPGIPRVQHGSSPSGPPKRECPVCSKRFSSTGHLTRHLTVHTGTKRFECPFPDCHKRCSRQDNLTQHYRMHLPGHLSKQSSCAVRQLLDDMRRVQQEDGHSATTDENESNGIMSVGCRTTQDSGDVPHLCDAPFITRGVRTVLQNSGAESGGTFAMRVPSGSPRSSTSRLPSTADNSLSV</sequence>
<evidence type="ECO:0000256" key="8">
    <source>
        <dbReference type="SAM" id="MobiDB-lite"/>
    </source>
</evidence>
<dbReference type="GO" id="GO:0000978">
    <property type="term" value="F:RNA polymerase II cis-regulatory region sequence-specific DNA binding"/>
    <property type="evidence" value="ECO:0007669"/>
    <property type="project" value="TreeGrafter"/>
</dbReference>
<keyword evidence="5" id="KW-0862">Zinc</keyword>
<feature type="region of interest" description="Disordered" evidence="8">
    <location>
        <begin position="241"/>
        <end position="272"/>
    </location>
</feature>
<dbReference type="InterPro" id="IPR013087">
    <property type="entry name" value="Znf_C2H2_type"/>
</dbReference>
<evidence type="ECO:0000256" key="7">
    <source>
        <dbReference type="PROSITE-ProRule" id="PRU00042"/>
    </source>
</evidence>